<comment type="caution">
    <text evidence="2">The sequence shown here is derived from an EMBL/GenBank/DDBJ whole genome shotgun (WGS) entry which is preliminary data.</text>
</comment>
<feature type="compositionally biased region" description="Low complexity" evidence="1">
    <location>
        <begin position="238"/>
        <end position="281"/>
    </location>
</feature>
<dbReference type="AlphaFoldDB" id="A0A1E3HEU3"/>
<dbReference type="OrthoDB" id="2118965at2759"/>
<proteinExistence type="predicted"/>
<dbReference type="EMBL" id="AWGJ01000011">
    <property type="protein sequence ID" value="ODN74858.1"/>
    <property type="molecule type" value="Genomic_DNA"/>
</dbReference>
<dbReference type="GeneID" id="30158471"/>
<sequence length="288" mass="30124">MSNVTQGVKEFFSGSTKPETTEVCTESAPEVVQEHVRPQEHVKTADAIDRERHIHHHQHRVQPVADAQTLPEKHVHSTAPVVHTEHTEDMLPEHQQTLQQQRGLHQNQKTEGAVERSGEHVGVAVNEHAHHHIHETIQPVIQRETVAPTVVHKTNAIHETVKEAPIVHEVTTLPTVSAAEYAQTREEPGQGVCRTYEGGPAVAGSGAGAGAAGAGSHGAGSHGVGKTGTTGTTGTGIGHSSHSPHSSSTTPGVNSTSGTTGTTSTGKSHSKTEAAAAGVAAHEAKKAL</sequence>
<dbReference type="Proteomes" id="UP000094065">
    <property type="component" value="Unassembled WGS sequence"/>
</dbReference>
<organism evidence="2 3">
    <name type="scientific">Cryptococcus amylolentus CBS 6039</name>
    <dbReference type="NCBI Taxonomy" id="1295533"/>
    <lineage>
        <taxon>Eukaryota</taxon>
        <taxon>Fungi</taxon>
        <taxon>Dikarya</taxon>
        <taxon>Basidiomycota</taxon>
        <taxon>Agaricomycotina</taxon>
        <taxon>Tremellomycetes</taxon>
        <taxon>Tremellales</taxon>
        <taxon>Cryptococcaceae</taxon>
        <taxon>Cryptococcus</taxon>
    </lineage>
</organism>
<evidence type="ECO:0000313" key="2">
    <source>
        <dbReference type="EMBL" id="ODN74858.1"/>
    </source>
</evidence>
<evidence type="ECO:0000256" key="1">
    <source>
        <dbReference type="SAM" id="MobiDB-lite"/>
    </source>
</evidence>
<keyword evidence="3" id="KW-1185">Reference proteome</keyword>
<reference evidence="2 3" key="1">
    <citation type="submission" date="2016-06" db="EMBL/GenBank/DDBJ databases">
        <title>Evolution of pathogenesis and genome organization in the Tremellales.</title>
        <authorList>
            <person name="Cuomo C."/>
            <person name="Litvintseva A."/>
            <person name="Heitman J."/>
            <person name="Chen Y."/>
            <person name="Sun S."/>
            <person name="Springer D."/>
            <person name="Dromer F."/>
            <person name="Young S."/>
            <person name="Zeng Q."/>
            <person name="Chapman S."/>
            <person name="Gujja S."/>
            <person name="Saif S."/>
            <person name="Birren B."/>
        </authorList>
    </citation>
    <scope>NUCLEOTIDE SEQUENCE [LARGE SCALE GENOMIC DNA]</scope>
    <source>
        <strain evidence="2 3">CBS 6039</strain>
    </source>
</reference>
<name>A0A1E3HEU3_9TREE</name>
<gene>
    <name evidence="2" type="ORF">L202_07162</name>
</gene>
<feature type="compositionally biased region" description="Gly residues" evidence="1">
    <location>
        <begin position="205"/>
        <end position="237"/>
    </location>
</feature>
<dbReference type="STRING" id="1295533.A0A1E3HEU3"/>
<evidence type="ECO:0000313" key="3">
    <source>
        <dbReference type="Proteomes" id="UP000094065"/>
    </source>
</evidence>
<evidence type="ECO:0008006" key="4">
    <source>
        <dbReference type="Google" id="ProtNLM"/>
    </source>
</evidence>
<dbReference type="RefSeq" id="XP_018990639.1">
    <property type="nucleotide sequence ID" value="XM_019141832.1"/>
</dbReference>
<accession>A0A1E3HEU3</accession>
<dbReference type="PANTHER" id="PTHR38703:SF1">
    <property type="entry name" value="ALLERGEN"/>
    <property type="match status" value="1"/>
</dbReference>
<feature type="region of interest" description="Disordered" evidence="1">
    <location>
        <begin position="205"/>
        <end position="288"/>
    </location>
</feature>
<protein>
    <recommendedName>
        <fullName evidence="4">Allergen</fullName>
    </recommendedName>
</protein>
<dbReference type="PANTHER" id="PTHR38703">
    <property type="entry name" value="CHROMOSOME 8, WHOLE GENOME SHOTGUN SEQUENCE"/>
    <property type="match status" value="1"/>
</dbReference>